<reference evidence="3" key="1">
    <citation type="submission" date="2020-06" db="EMBL/GenBank/DDBJ databases">
        <authorList>
            <person name="Li T."/>
            <person name="Hu X."/>
            <person name="Zhang T."/>
            <person name="Song X."/>
            <person name="Zhang H."/>
            <person name="Dai N."/>
            <person name="Sheng W."/>
            <person name="Hou X."/>
            <person name="Wei L."/>
        </authorList>
    </citation>
    <scope>NUCLEOTIDE SEQUENCE</scope>
    <source>
        <strain evidence="3">G02</strain>
        <tissue evidence="3">Leaf</tissue>
    </source>
</reference>
<feature type="non-terminal residue" evidence="3">
    <location>
        <position position="1"/>
    </location>
</feature>
<accession>A0AAW2K2M7</accession>
<keyword evidence="1" id="KW-0378">Hydrolase</keyword>
<dbReference type="GO" id="GO:0006631">
    <property type="term" value="P:fatty acid metabolic process"/>
    <property type="evidence" value="ECO:0007669"/>
    <property type="project" value="TreeGrafter"/>
</dbReference>
<dbReference type="GO" id="GO:0016042">
    <property type="term" value="P:lipid catabolic process"/>
    <property type="evidence" value="ECO:0007669"/>
    <property type="project" value="UniProtKB-KW"/>
</dbReference>
<dbReference type="GO" id="GO:0016020">
    <property type="term" value="C:membrane"/>
    <property type="evidence" value="ECO:0007669"/>
    <property type="project" value="TreeGrafter"/>
</dbReference>
<proteinExistence type="predicted"/>
<reference evidence="3" key="2">
    <citation type="journal article" date="2024" name="Plant">
        <title>Genomic evolution and insights into agronomic trait innovations of Sesamum species.</title>
        <authorList>
            <person name="Miao H."/>
            <person name="Wang L."/>
            <person name="Qu L."/>
            <person name="Liu H."/>
            <person name="Sun Y."/>
            <person name="Le M."/>
            <person name="Wang Q."/>
            <person name="Wei S."/>
            <person name="Zheng Y."/>
            <person name="Lin W."/>
            <person name="Duan Y."/>
            <person name="Cao H."/>
            <person name="Xiong S."/>
            <person name="Wang X."/>
            <person name="Wei L."/>
            <person name="Li C."/>
            <person name="Ma Q."/>
            <person name="Ju M."/>
            <person name="Zhao R."/>
            <person name="Li G."/>
            <person name="Mu C."/>
            <person name="Tian Q."/>
            <person name="Mei H."/>
            <person name="Zhang T."/>
            <person name="Gao T."/>
            <person name="Zhang H."/>
        </authorList>
    </citation>
    <scope>NUCLEOTIDE SEQUENCE</scope>
    <source>
        <strain evidence="3">G02</strain>
    </source>
</reference>
<dbReference type="EMBL" id="JACGWJ010000030">
    <property type="protein sequence ID" value="KAL0300822.1"/>
    <property type="molecule type" value="Genomic_DNA"/>
</dbReference>
<sequence length="399" mass="44911">DERCEIELDETDPAVWIQLEDATDDYIQNNSIAFKNLAERLLESQHDEKLSDGLQSQQLPRAKAPNECIPSLGQRRGVLLLQASHSPKLEEVLTIFAPDRVGRIDLVPPLSLDGFFSAKTTASPPESPERKQLPIPVVSLHEKIQNSPHVGVIHLALQNDARGSILSWQNDVFVVAEPGELAEKFLQNVKYSLLSMMKGRRRKYASIITNISTVADLVSCRPSFQIGGVVHRYIGRQTQVSSLCSEIGEFTMFQLFRQKISYLTCYLLKVMEDDQEIAAYMFRRTVPSAHLTPEDVRCMVGDWRDRIIIFTGIFGPTQALIKALLDSGAKAVVSPSSEPEEMQLMSFYRPGDFGCFKDGGLRSERRREKMKILNLTVQQVTGKTVNLRKMWSVICLSGR</sequence>
<evidence type="ECO:0000313" key="3">
    <source>
        <dbReference type="EMBL" id="KAL0300822.1"/>
    </source>
</evidence>
<organism evidence="3">
    <name type="scientific">Sesamum radiatum</name>
    <name type="common">Black benniseed</name>
    <dbReference type="NCBI Taxonomy" id="300843"/>
    <lineage>
        <taxon>Eukaryota</taxon>
        <taxon>Viridiplantae</taxon>
        <taxon>Streptophyta</taxon>
        <taxon>Embryophyta</taxon>
        <taxon>Tracheophyta</taxon>
        <taxon>Spermatophyta</taxon>
        <taxon>Magnoliopsida</taxon>
        <taxon>eudicotyledons</taxon>
        <taxon>Gunneridae</taxon>
        <taxon>Pentapetalae</taxon>
        <taxon>asterids</taxon>
        <taxon>lamiids</taxon>
        <taxon>Lamiales</taxon>
        <taxon>Pedaliaceae</taxon>
        <taxon>Sesamum</taxon>
    </lineage>
</organism>
<keyword evidence="2" id="KW-0442">Lipid degradation</keyword>
<evidence type="ECO:0000256" key="1">
    <source>
        <dbReference type="ARBA" id="ARBA00022801"/>
    </source>
</evidence>
<dbReference type="PANTHER" id="PTHR24185">
    <property type="entry name" value="CALCIUM-INDEPENDENT PHOSPHOLIPASE A2-GAMMA"/>
    <property type="match status" value="1"/>
</dbReference>
<dbReference type="AlphaFoldDB" id="A0AAW2K2M7"/>
<evidence type="ECO:0000256" key="2">
    <source>
        <dbReference type="ARBA" id="ARBA00022963"/>
    </source>
</evidence>
<protein>
    <submittedName>
        <fullName evidence="3">Phospholipase A I</fullName>
    </submittedName>
</protein>
<keyword evidence="2" id="KW-0443">Lipid metabolism</keyword>
<gene>
    <name evidence="3" type="ORF">Sradi_6359000</name>
</gene>
<name>A0AAW2K2M7_SESRA</name>
<dbReference type="PANTHER" id="PTHR24185:SF1">
    <property type="entry name" value="CALCIUM-INDEPENDENT PHOSPHOLIPASE A2-GAMMA"/>
    <property type="match status" value="1"/>
</dbReference>
<dbReference type="GO" id="GO:0004620">
    <property type="term" value="F:phospholipase activity"/>
    <property type="evidence" value="ECO:0007669"/>
    <property type="project" value="TreeGrafter"/>
</dbReference>
<comment type="caution">
    <text evidence="3">The sequence shown here is derived from an EMBL/GenBank/DDBJ whole genome shotgun (WGS) entry which is preliminary data.</text>
</comment>